<dbReference type="GO" id="GO:0004476">
    <property type="term" value="F:mannose-6-phosphate isomerase activity"/>
    <property type="evidence" value="ECO:0007669"/>
    <property type="project" value="InterPro"/>
</dbReference>
<dbReference type="OrthoDB" id="6605218at2759"/>
<dbReference type="KEGG" id="pda:103713960"/>
<sequence length="149" mass="16532">MLGPGRLGDEWVARPASRISVAEIEPNKPYAEFWMGNHESGPPFVVLHEPEGPNLDLVALKSCIAENPSMLGEKVVERWGNDLPFLFKVLSVAKALSTQAHPDKELATMLHKTRPNPIRIVTISPRWRLLLQNSRPFVGLSALSSCTEN</sequence>
<dbReference type="PANTHER" id="PTHR10309">
    <property type="entry name" value="MANNOSE-6-PHOSPHATE ISOMERASE"/>
    <property type="match status" value="1"/>
</dbReference>
<dbReference type="RefSeq" id="XP_008799246.1">
    <property type="nucleotide sequence ID" value="XM_008801024.4"/>
</dbReference>
<dbReference type="Proteomes" id="UP000228380">
    <property type="component" value="Chromosome 4"/>
</dbReference>
<organism evidence="2 3">
    <name type="scientific">Phoenix dactylifera</name>
    <name type="common">Date palm</name>
    <dbReference type="NCBI Taxonomy" id="42345"/>
    <lineage>
        <taxon>Eukaryota</taxon>
        <taxon>Viridiplantae</taxon>
        <taxon>Streptophyta</taxon>
        <taxon>Embryophyta</taxon>
        <taxon>Tracheophyta</taxon>
        <taxon>Spermatophyta</taxon>
        <taxon>Magnoliopsida</taxon>
        <taxon>Liliopsida</taxon>
        <taxon>Arecaceae</taxon>
        <taxon>Coryphoideae</taxon>
        <taxon>Phoeniceae</taxon>
        <taxon>Phoenix</taxon>
    </lineage>
</organism>
<reference evidence="2" key="1">
    <citation type="journal article" date="2019" name="Nat. Commun.">
        <title>Genome-wide association mapping of date palm fruit traits.</title>
        <authorList>
            <person name="Hazzouri K.M."/>
            <person name="Gros-Balthazard M."/>
            <person name="Flowers J.M."/>
            <person name="Copetti D."/>
            <person name="Lemansour A."/>
            <person name="Lebrun M."/>
            <person name="Masmoudi K."/>
            <person name="Ferrand S."/>
            <person name="Dhar M.I."/>
            <person name="Fresquez Z.A."/>
            <person name="Rosas U."/>
            <person name="Zhang J."/>
            <person name="Talag J."/>
            <person name="Lee S."/>
            <person name="Kudrna D."/>
            <person name="Powell R.F."/>
            <person name="Leitch I.J."/>
            <person name="Krueger R.R."/>
            <person name="Wing R.A."/>
            <person name="Amiri K.M.A."/>
            <person name="Purugganan M.D."/>
        </authorList>
    </citation>
    <scope>NUCLEOTIDE SEQUENCE [LARGE SCALE GENOMIC DNA]</scope>
    <source>
        <strain evidence="2">cv. Khalas</strain>
    </source>
</reference>
<proteinExistence type="predicted"/>
<accession>A0A8B7CHD0</accession>
<dbReference type="GeneID" id="103713960"/>
<dbReference type="GO" id="GO:0005829">
    <property type="term" value="C:cytosol"/>
    <property type="evidence" value="ECO:0007669"/>
    <property type="project" value="TreeGrafter"/>
</dbReference>
<dbReference type="InterPro" id="IPR016305">
    <property type="entry name" value="Mannose-6-P_Isomerase"/>
</dbReference>
<evidence type="ECO:0000313" key="3">
    <source>
        <dbReference type="RefSeq" id="XP_008799246.1"/>
    </source>
</evidence>
<dbReference type="Pfam" id="PF20511">
    <property type="entry name" value="PMI_typeI_cat"/>
    <property type="match status" value="1"/>
</dbReference>
<dbReference type="GO" id="GO:0009298">
    <property type="term" value="P:GDP-mannose biosynthetic process"/>
    <property type="evidence" value="ECO:0007669"/>
    <property type="project" value="UniProtKB-UniPathway"/>
</dbReference>
<dbReference type="AlphaFoldDB" id="A0A8B7CHD0"/>
<dbReference type="UniPathway" id="UPA00126">
    <property type="reaction ID" value="UER00423"/>
</dbReference>
<dbReference type="PANTHER" id="PTHR10309:SF0">
    <property type="entry name" value="MANNOSE-6-PHOSPHATE ISOMERASE"/>
    <property type="match status" value="1"/>
</dbReference>
<evidence type="ECO:0000259" key="1">
    <source>
        <dbReference type="Pfam" id="PF20511"/>
    </source>
</evidence>
<dbReference type="InterPro" id="IPR046457">
    <property type="entry name" value="PMI_typeI_cat"/>
</dbReference>
<reference evidence="3" key="2">
    <citation type="submission" date="2025-08" db="UniProtKB">
        <authorList>
            <consortium name="RefSeq"/>
        </authorList>
    </citation>
    <scope>IDENTIFICATION</scope>
    <source>
        <tissue evidence="3">Young leaves</tissue>
    </source>
</reference>
<dbReference type="InterPro" id="IPR014710">
    <property type="entry name" value="RmlC-like_jellyroll"/>
</dbReference>
<dbReference type="GO" id="GO:0008270">
    <property type="term" value="F:zinc ion binding"/>
    <property type="evidence" value="ECO:0007669"/>
    <property type="project" value="InterPro"/>
</dbReference>
<gene>
    <name evidence="3" type="primary">LOC103713960</name>
</gene>
<keyword evidence="2" id="KW-1185">Reference proteome</keyword>
<protein>
    <submittedName>
        <fullName evidence="3">Mannose-6-phosphate isomerase 1-like</fullName>
    </submittedName>
</protein>
<dbReference type="Gene3D" id="2.60.120.10">
    <property type="entry name" value="Jelly Rolls"/>
    <property type="match status" value="1"/>
</dbReference>
<dbReference type="SUPFAM" id="SSF51182">
    <property type="entry name" value="RmlC-like cupins"/>
    <property type="match status" value="1"/>
</dbReference>
<feature type="domain" description="Phosphomannose isomerase type I catalytic" evidence="1">
    <location>
        <begin position="6"/>
        <end position="116"/>
    </location>
</feature>
<evidence type="ECO:0000313" key="2">
    <source>
        <dbReference type="Proteomes" id="UP000228380"/>
    </source>
</evidence>
<name>A0A8B7CHD0_PHODC</name>
<dbReference type="InterPro" id="IPR011051">
    <property type="entry name" value="RmlC_Cupin_sf"/>
</dbReference>